<comment type="caution">
    <text evidence="2">The sequence shown here is derived from an EMBL/GenBank/DDBJ whole genome shotgun (WGS) entry which is preliminary data.</text>
</comment>
<accession>A0A918WA32</accession>
<keyword evidence="1" id="KW-0732">Signal</keyword>
<dbReference type="PROSITE" id="PS51257">
    <property type="entry name" value="PROKAR_LIPOPROTEIN"/>
    <property type="match status" value="1"/>
</dbReference>
<evidence type="ECO:0000313" key="3">
    <source>
        <dbReference type="Proteomes" id="UP000646426"/>
    </source>
</evidence>
<proteinExistence type="predicted"/>
<gene>
    <name evidence="2" type="ORF">GCM10007067_19900</name>
</gene>
<protein>
    <recommendedName>
        <fullName evidence="4">DUF4156 domain-containing protein</fullName>
    </recommendedName>
</protein>
<dbReference type="AlphaFoldDB" id="A0A918WA32"/>
<feature type="chain" id="PRO_5036906481" description="DUF4156 domain-containing protein" evidence="1">
    <location>
        <begin position="22"/>
        <end position="139"/>
    </location>
</feature>
<evidence type="ECO:0008006" key="4">
    <source>
        <dbReference type="Google" id="ProtNLM"/>
    </source>
</evidence>
<name>A0A918WA32_9GAMM</name>
<evidence type="ECO:0000313" key="2">
    <source>
        <dbReference type="EMBL" id="GHA82016.1"/>
    </source>
</evidence>
<organism evidence="2 3">
    <name type="scientific">Cognatilysobacter bugurensis</name>
    <dbReference type="NCBI Taxonomy" id="543356"/>
    <lineage>
        <taxon>Bacteria</taxon>
        <taxon>Pseudomonadati</taxon>
        <taxon>Pseudomonadota</taxon>
        <taxon>Gammaproteobacteria</taxon>
        <taxon>Lysobacterales</taxon>
        <taxon>Lysobacteraceae</taxon>
        <taxon>Cognatilysobacter</taxon>
    </lineage>
</organism>
<reference evidence="2" key="1">
    <citation type="journal article" date="2014" name="Int. J. Syst. Evol. Microbiol.">
        <title>Complete genome sequence of Corynebacterium casei LMG S-19264T (=DSM 44701T), isolated from a smear-ripened cheese.</title>
        <authorList>
            <consortium name="US DOE Joint Genome Institute (JGI-PGF)"/>
            <person name="Walter F."/>
            <person name="Albersmeier A."/>
            <person name="Kalinowski J."/>
            <person name="Ruckert C."/>
        </authorList>
    </citation>
    <scope>NUCLEOTIDE SEQUENCE</scope>
    <source>
        <strain evidence="2">KCTC 23077</strain>
    </source>
</reference>
<evidence type="ECO:0000256" key="1">
    <source>
        <dbReference type="SAM" id="SignalP"/>
    </source>
</evidence>
<reference evidence="2" key="2">
    <citation type="submission" date="2020-09" db="EMBL/GenBank/DDBJ databases">
        <authorList>
            <person name="Sun Q."/>
            <person name="Kim S."/>
        </authorList>
    </citation>
    <scope>NUCLEOTIDE SEQUENCE</scope>
    <source>
        <strain evidence="2">KCTC 23077</strain>
    </source>
</reference>
<dbReference type="Proteomes" id="UP000646426">
    <property type="component" value="Unassembled WGS sequence"/>
</dbReference>
<keyword evidence="3" id="KW-1185">Reference proteome</keyword>
<sequence length="139" mass="13921">MNPFRPLALAAACALMLAACASTHKVMLGSARPAITASQVQVYQVAPKRYEEIARLDASSAIGFGTQGQTNAAIERLRSEAAALGANGVLLLGVDTVAPPVSLGVGGGSYGRSGGVSLGAGVPTAQRRAAGIAIHVIEP</sequence>
<dbReference type="RefSeq" id="WP_189456036.1">
    <property type="nucleotide sequence ID" value="NZ_BMYD01000003.1"/>
</dbReference>
<feature type="signal peptide" evidence="1">
    <location>
        <begin position="1"/>
        <end position="21"/>
    </location>
</feature>
<dbReference type="EMBL" id="BMYD01000003">
    <property type="protein sequence ID" value="GHA82016.1"/>
    <property type="molecule type" value="Genomic_DNA"/>
</dbReference>